<evidence type="ECO:0000256" key="1">
    <source>
        <dbReference type="ARBA" id="ARBA00022574"/>
    </source>
</evidence>
<dbReference type="SUPFAM" id="SSF50978">
    <property type="entry name" value="WD40 repeat-like"/>
    <property type="match status" value="1"/>
</dbReference>
<dbReference type="EMBL" id="CP124543">
    <property type="protein sequence ID" value="WGV26602.1"/>
    <property type="molecule type" value="Genomic_DNA"/>
</dbReference>
<dbReference type="AlphaFoldDB" id="A0AAJ6NU03"/>
<protein>
    <submittedName>
        <fullName evidence="4">Uncharacterized protein</fullName>
    </submittedName>
</protein>
<keyword evidence="1 3" id="KW-0853">WD repeat</keyword>
<reference evidence="4 5" key="1">
    <citation type="journal article" date="2023" name="Limnol Oceanogr Lett">
        <title>Environmental adaptations by the intertidal Antarctic cyanobacterium Halotia branconii CENA392 as revealed using long-read genome sequencing.</title>
        <authorList>
            <person name="Dextro R.B."/>
            <person name="Delbaje E."/>
            <person name="Freitas P.N.N."/>
            <person name="Geraldes V."/>
            <person name="Pinto E."/>
            <person name="Long P.F."/>
            <person name="Fiore M.F."/>
        </authorList>
    </citation>
    <scope>NUCLEOTIDE SEQUENCE [LARGE SCALE GENOMIC DNA]</scope>
    <source>
        <strain evidence="4 5">CENA392</strain>
    </source>
</reference>
<dbReference type="Gene3D" id="2.130.10.10">
    <property type="entry name" value="YVTN repeat-like/Quinoprotein amine dehydrogenase"/>
    <property type="match status" value="1"/>
</dbReference>
<dbReference type="InterPro" id="IPR015943">
    <property type="entry name" value="WD40/YVTN_repeat-like_dom_sf"/>
</dbReference>
<evidence type="ECO:0000256" key="3">
    <source>
        <dbReference type="PROSITE-ProRule" id="PRU00221"/>
    </source>
</evidence>
<accession>A0AAJ6NU03</accession>
<organism evidence="4 5">
    <name type="scientific">Halotia branconii CENA392</name>
    <dbReference type="NCBI Taxonomy" id="1539056"/>
    <lineage>
        <taxon>Bacteria</taxon>
        <taxon>Bacillati</taxon>
        <taxon>Cyanobacteriota</taxon>
        <taxon>Cyanophyceae</taxon>
        <taxon>Nostocales</taxon>
        <taxon>Nodulariaceae</taxon>
        <taxon>Halotia</taxon>
    </lineage>
</organism>
<evidence type="ECO:0000313" key="5">
    <source>
        <dbReference type="Proteomes" id="UP001223520"/>
    </source>
</evidence>
<dbReference type="InterPro" id="IPR001680">
    <property type="entry name" value="WD40_rpt"/>
</dbReference>
<feature type="repeat" description="WD" evidence="3">
    <location>
        <begin position="10"/>
        <end position="51"/>
    </location>
</feature>
<dbReference type="InterPro" id="IPR036322">
    <property type="entry name" value="WD40_repeat_dom_sf"/>
</dbReference>
<dbReference type="RefSeq" id="WP_281483849.1">
    <property type="nucleotide sequence ID" value="NZ_CP124543.1"/>
</dbReference>
<gene>
    <name evidence="4" type="ORF">QI031_03565</name>
</gene>
<keyword evidence="2" id="KW-0677">Repeat</keyword>
<name>A0AAJ6NU03_9CYAN</name>
<evidence type="ECO:0000256" key="2">
    <source>
        <dbReference type="ARBA" id="ARBA00022737"/>
    </source>
</evidence>
<evidence type="ECO:0000313" key="4">
    <source>
        <dbReference type="EMBL" id="WGV26602.1"/>
    </source>
</evidence>
<dbReference type="PROSITE" id="PS50082">
    <property type="entry name" value="WD_REPEATS_2"/>
    <property type="match status" value="1"/>
</dbReference>
<dbReference type="Proteomes" id="UP001223520">
    <property type="component" value="Chromosome"/>
</dbReference>
<dbReference type="PROSITE" id="PS00678">
    <property type="entry name" value="WD_REPEATS_1"/>
    <property type="match status" value="1"/>
</dbReference>
<keyword evidence="5" id="KW-1185">Reference proteome</keyword>
<dbReference type="KEGG" id="hbq:QI031_03565"/>
<proteinExistence type="predicted"/>
<dbReference type="PROSITE" id="PS50294">
    <property type="entry name" value="WD_REPEATS_REGION"/>
    <property type="match status" value="1"/>
</dbReference>
<dbReference type="InterPro" id="IPR019775">
    <property type="entry name" value="WD40_repeat_CS"/>
</dbReference>
<sequence>MATRTLFKTLLGYPNQFNSTSFCPDGKLSLSGGKDSGVMLWNLNLNDLMLQGCLRITDYLQK</sequence>